<dbReference type="AlphaFoldDB" id="A0A2T5JTP3"/>
<dbReference type="EMBL" id="QAOT01000021">
    <property type="protein sequence ID" value="PTR13516.1"/>
    <property type="molecule type" value="Genomic_DNA"/>
</dbReference>
<proteinExistence type="predicted"/>
<reference evidence="1 2" key="1">
    <citation type="submission" date="2018-04" db="EMBL/GenBank/DDBJ databases">
        <title>Genomic Encyclopedia of Type Strains, Phase III (KMG-III): the genomes of soil and plant-associated and newly described type strains.</title>
        <authorList>
            <person name="Whitman W."/>
        </authorList>
    </citation>
    <scope>NUCLEOTIDE SEQUENCE [LARGE SCALE GENOMIC DNA]</scope>
    <source>
        <strain evidence="1 2">KA25</strain>
    </source>
</reference>
<evidence type="ECO:0000313" key="1">
    <source>
        <dbReference type="EMBL" id="PTR13516.1"/>
    </source>
</evidence>
<organism evidence="1 2">
    <name type="scientific">Cereibacter azotoformans</name>
    <dbReference type="NCBI Taxonomy" id="43057"/>
    <lineage>
        <taxon>Bacteria</taxon>
        <taxon>Pseudomonadati</taxon>
        <taxon>Pseudomonadota</taxon>
        <taxon>Alphaproteobacteria</taxon>
        <taxon>Rhodobacterales</taxon>
        <taxon>Paracoccaceae</taxon>
        <taxon>Cereibacter</taxon>
    </lineage>
</organism>
<protein>
    <submittedName>
        <fullName evidence="1">Uncharacterized protein</fullName>
    </submittedName>
</protein>
<comment type="caution">
    <text evidence="1">The sequence shown here is derived from an EMBL/GenBank/DDBJ whole genome shotgun (WGS) entry which is preliminary data.</text>
</comment>
<sequence length="83" mass="8908">MEPSRITAAQWPSSPHGWIMKRREPVGAARSLVFSKGMENFAPAGRRARRQGAPSMGDGTVGLRALVALRAFATGHEMPCAGF</sequence>
<keyword evidence="2" id="KW-1185">Reference proteome</keyword>
<accession>A0A2T5JTP3</accession>
<name>A0A2T5JTP3_9RHOB</name>
<dbReference type="Proteomes" id="UP000244060">
    <property type="component" value="Unassembled WGS sequence"/>
</dbReference>
<gene>
    <name evidence="1" type="ORF">C8J28_1214</name>
</gene>
<evidence type="ECO:0000313" key="2">
    <source>
        <dbReference type="Proteomes" id="UP000244060"/>
    </source>
</evidence>